<sequence>MNASSPATDSQSKPAEASKPKKPKANNYPWYTPRVWHGMRVGTWGSLLAKNGFKVHPLKLGLAATVSGFAINNSVCHQLQNLFFGKKIKDAKIENPIFILGHWRSGTTLLHELMAADDRYATPNTIQCFAPNMFLIYGRLIEKYCNFFMPKSRPMDNMGMGWSKPQEDEFGVLSLGEMSPYVRMAFPNNAKPDPDFLDLAAVPPHRKEEWLDTLDLFMRMVTVQEQKPLILKSPTHTGRIGELAERYPDAKFIHIARDPYDVYASTVRLWNTMDEVQAFQVSKDDYREYVFDCFERMYAAYDRGLASVPKEKVCQTRYEDLIADPVGEVRRIYDSINLDGYDRIEQGVRDYAERTKDYRRNSHSMDEATRREIQRRWRGYFESNGYPLDEA</sequence>
<dbReference type="Gene3D" id="3.40.50.300">
    <property type="entry name" value="P-loop containing nucleotide triphosphate hydrolases"/>
    <property type="match status" value="1"/>
</dbReference>
<dbReference type="InterPro" id="IPR052736">
    <property type="entry name" value="Stf3_sulfotransferase"/>
</dbReference>
<dbReference type="PANTHER" id="PTHR36451">
    <property type="entry name" value="PAPS-DEPENDENT SULFOTRANSFERASE STF3"/>
    <property type="match status" value="1"/>
</dbReference>
<name>A0A2S8F3L8_9BACT</name>
<gene>
    <name evidence="2" type="ORF">C5Y96_19970</name>
</gene>
<accession>A0A2S8F3L8</accession>
<dbReference type="PANTHER" id="PTHR36451:SF1">
    <property type="entry name" value="OMEGA-HYDROXY-BETA-DIHYDROMENAQUINONE-9 SULFOTRANSFERASE STF3"/>
    <property type="match status" value="1"/>
</dbReference>
<dbReference type="GO" id="GO:0016740">
    <property type="term" value="F:transferase activity"/>
    <property type="evidence" value="ECO:0007669"/>
    <property type="project" value="UniProtKB-KW"/>
</dbReference>
<comment type="caution">
    <text evidence="2">The sequence shown here is derived from an EMBL/GenBank/DDBJ whole genome shotgun (WGS) entry which is preliminary data.</text>
</comment>
<evidence type="ECO:0000256" key="1">
    <source>
        <dbReference type="SAM" id="MobiDB-lite"/>
    </source>
</evidence>
<organism evidence="2 3">
    <name type="scientific">Blastopirellula marina</name>
    <dbReference type="NCBI Taxonomy" id="124"/>
    <lineage>
        <taxon>Bacteria</taxon>
        <taxon>Pseudomonadati</taxon>
        <taxon>Planctomycetota</taxon>
        <taxon>Planctomycetia</taxon>
        <taxon>Pirellulales</taxon>
        <taxon>Pirellulaceae</taxon>
        <taxon>Blastopirellula</taxon>
    </lineage>
</organism>
<protein>
    <submittedName>
        <fullName evidence="2">Sulfotransferase</fullName>
    </submittedName>
</protein>
<dbReference type="Proteomes" id="UP000240009">
    <property type="component" value="Unassembled WGS sequence"/>
</dbReference>
<dbReference type="RefSeq" id="WP_105357021.1">
    <property type="nucleotide sequence ID" value="NZ_PUIA01000064.1"/>
</dbReference>
<dbReference type="AlphaFoldDB" id="A0A2S8F3L8"/>
<dbReference type="SUPFAM" id="SSF52540">
    <property type="entry name" value="P-loop containing nucleoside triphosphate hydrolases"/>
    <property type="match status" value="1"/>
</dbReference>
<dbReference type="EMBL" id="PUIA01000064">
    <property type="protein sequence ID" value="PQO26762.1"/>
    <property type="molecule type" value="Genomic_DNA"/>
</dbReference>
<proteinExistence type="predicted"/>
<dbReference type="OrthoDB" id="9777890at2"/>
<dbReference type="InterPro" id="IPR027417">
    <property type="entry name" value="P-loop_NTPase"/>
</dbReference>
<feature type="region of interest" description="Disordered" evidence="1">
    <location>
        <begin position="1"/>
        <end position="25"/>
    </location>
</feature>
<reference evidence="2 3" key="1">
    <citation type="submission" date="2018-02" db="EMBL/GenBank/DDBJ databases">
        <title>Comparative genomes isolates from brazilian mangrove.</title>
        <authorList>
            <person name="Araujo J.E."/>
            <person name="Taketani R.G."/>
            <person name="Silva M.C.P."/>
            <person name="Loureco M.V."/>
            <person name="Andreote F.D."/>
        </authorList>
    </citation>
    <scope>NUCLEOTIDE SEQUENCE [LARGE SCALE GENOMIC DNA]</scope>
    <source>
        <strain evidence="2 3">HEX-2 MGV</strain>
    </source>
</reference>
<evidence type="ECO:0000313" key="3">
    <source>
        <dbReference type="Proteomes" id="UP000240009"/>
    </source>
</evidence>
<evidence type="ECO:0000313" key="2">
    <source>
        <dbReference type="EMBL" id="PQO26762.1"/>
    </source>
</evidence>
<dbReference type="Pfam" id="PF13469">
    <property type="entry name" value="Sulfotransfer_3"/>
    <property type="match status" value="1"/>
</dbReference>
<keyword evidence="2" id="KW-0808">Transferase</keyword>